<dbReference type="InterPro" id="IPR006103">
    <property type="entry name" value="Glyco_hydro_2_cat"/>
</dbReference>
<evidence type="ECO:0000259" key="4">
    <source>
        <dbReference type="Pfam" id="PF00703"/>
    </source>
</evidence>
<comment type="similarity">
    <text evidence="1">Belongs to the glycosyl hydrolase 2 family.</text>
</comment>
<evidence type="ECO:0000259" key="5">
    <source>
        <dbReference type="Pfam" id="PF02836"/>
    </source>
</evidence>
<evidence type="ECO:0000313" key="7">
    <source>
        <dbReference type="EMBL" id="UYP44821.1"/>
    </source>
</evidence>
<dbReference type="SUPFAM" id="SSF51445">
    <property type="entry name" value="(Trans)glycosidases"/>
    <property type="match status" value="1"/>
</dbReference>
<dbReference type="InterPro" id="IPR006102">
    <property type="entry name" value="Ig-like_GH2"/>
</dbReference>
<accession>A0ABY6HQI0</accession>
<reference evidence="7" key="1">
    <citation type="submission" date="2022-09" db="EMBL/GenBank/DDBJ databases">
        <title>Actin cytoskeleton and complex cell architecture in an #Asgard archaeon.</title>
        <authorList>
            <person name="Ponce Toledo R.I."/>
            <person name="Schleper C."/>
            <person name="Rodrigues Oliveira T."/>
            <person name="Wollweber F."/>
            <person name="Xu J."/>
            <person name="Rittmann S."/>
            <person name="Klingl A."/>
            <person name="Pilhofer M."/>
        </authorList>
    </citation>
    <scope>NUCLEOTIDE SEQUENCE</scope>
    <source>
        <strain evidence="7">B-35</strain>
    </source>
</reference>
<evidence type="ECO:0000256" key="2">
    <source>
        <dbReference type="ARBA" id="ARBA00022801"/>
    </source>
</evidence>
<protein>
    <submittedName>
        <fullName evidence="7">Beta-galactosidase</fullName>
        <ecNumber evidence="7">3.2.1.23</ecNumber>
    </submittedName>
</protein>
<proteinExistence type="inferred from homology"/>
<dbReference type="Pfam" id="PF02836">
    <property type="entry name" value="Glyco_hydro_2_C"/>
    <property type="match status" value="1"/>
</dbReference>
<dbReference type="GO" id="GO:0004565">
    <property type="term" value="F:beta-galactosidase activity"/>
    <property type="evidence" value="ECO:0007669"/>
    <property type="project" value="UniProtKB-EC"/>
</dbReference>
<dbReference type="EC" id="3.2.1.23" evidence="7"/>
<dbReference type="InterPro" id="IPR013783">
    <property type="entry name" value="Ig-like_fold"/>
</dbReference>
<dbReference type="Pfam" id="PF00703">
    <property type="entry name" value="Glyco_hydro_2"/>
    <property type="match status" value="1"/>
</dbReference>
<name>A0ABY6HQI0_9ARCH</name>
<evidence type="ECO:0000259" key="6">
    <source>
        <dbReference type="Pfam" id="PF02837"/>
    </source>
</evidence>
<dbReference type="Gene3D" id="2.60.40.10">
    <property type="entry name" value="Immunoglobulins"/>
    <property type="match status" value="1"/>
</dbReference>
<evidence type="ECO:0000313" key="8">
    <source>
        <dbReference type="Proteomes" id="UP001208689"/>
    </source>
</evidence>
<feature type="domain" description="Glycoside hydrolase family 2 immunoglobulin-like beta-sandwich" evidence="4">
    <location>
        <begin position="243"/>
        <end position="290"/>
    </location>
</feature>
<keyword evidence="3 7" id="KW-0326">Glycosidase</keyword>
<dbReference type="Pfam" id="PF02837">
    <property type="entry name" value="Glyco_hydro_2_N"/>
    <property type="match status" value="1"/>
</dbReference>
<organism evidence="7 8">
    <name type="scientific">Candidatus Lokiarchaeum ossiferum</name>
    <dbReference type="NCBI Taxonomy" id="2951803"/>
    <lineage>
        <taxon>Archaea</taxon>
        <taxon>Promethearchaeati</taxon>
        <taxon>Promethearchaeota</taxon>
        <taxon>Promethearchaeia</taxon>
        <taxon>Promethearchaeales</taxon>
        <taxon>Promethearchaeaceae</taxon>
        <taxon>Candidatus Lokiarchaeum</taxon>
    </lineage>
</organism>
<dbReference type="Gene3D" id="2.60.120.260">
    <property type="entry name" value="Galactose-binding domain-like"/>
    <property type="match status" value="1"/>
</dbReference>
<evidence type="ECO:0000256" key="1">
    <source>
        <dbReference type="ARBA" id="ARBA00007401"/>
    </source>
</evidence>
<gene>
    <name evidence="7" type="ORF">NEF87_001106</name>
</gene>
<dbReference type="Gene3D" id="3.20.20.80">
    <property type="entry name" value="Glycosidases"/>
    <property type="match status" value="1"/>
</dbReference>
<dbReference type="InterPro" id="IPR051913">
    <property type="entry name" value="GH2_Domain-Containing"/>
</dbReference>
<dbReference type="Proteomes" id="UP001208689">
    <property type="component" value="Chromosome"/>
</dbReference>
<feature type="domain" description="Glycosyl hydrolases family 2 sugar binding" evidence="6">
    <location>
        <begin position="86"/>
        <end position="160"/>
    </location>
</feature>
<dbReference type="InterPro" id="IPR006104">
    <property type="entry name" value="Glyco_hydro_2_N"/>
</dbReference>
<feature type="domain" description="Glycoside hydrolase family 2 catalytic" evidence="5">
    <location>
        <begin position="333"/>
        <end position="580"/>
    </location>
</feature>
<dbReference type="SUPFAM" id="SSF49303">
    <property type="entry name" value="beta-Galactosidase/glucuronidase domain"/>
    <property type="match status" value="1"/>
</dbReference>
<sequence>MAQIPWAKKKAPLMTPWADSITETNVWQEYPRPQMQRSEWLNLNGLWDFRIETEPSSILTRYDHQILVPFCPESALSGVQQPILPNNKIWYRRSFRIPELWEHKDVILHFGAVDWKTTVYVNGKNVGQHKGGYNPFSFNISDYIMRDQENELVVEVWDPSETGRQPSGKQWLKPSMVFYTPISGIWQTVWLEPVSKNSFINIRYNPDIDKECLTIDFSTPITEGMECQIEIFEDNKLLIKEIGPLKSQVSIKIPNPHLWSPESPYLYDIKFTLMKNEEVIDVVDSYFAMRKFCLHKDKSGKTRFFLNNLPYFMSGVLDQGFWPDGLYTAPCDEALLYDIKMMKAMGFNSVRKHIKVEMARWYHYCDKIGMLVWQDMPNGGGKGVIYRQGIISMLLKKKIRDDRHYAFSGYKDPALRSNFETELIEMLDGLYNVPSIAIWVPFNEAWGQFDSERISAMIKNHDPSRLVDHASGWFDQGCGDFKSIHNYSQKIKLPALESQRVIIFSEFGGYTLMIDDHLWNPKKKFGYKKFQNIAEMQSKFKDLFLQKIKPLIKQGLSGIIYTQTSDVEIEYNGLVTYDRKVVKFDSEILRKIHLELYQEINE</sequence>
<dbReference type="EMBL" id="CP104013">
    <property type="protein sequence ID" value="UYP44821.1"/>
    <property type="molecule type" value="Genomic_DNA"/>
</dbReference>
<dbReference type="PANTHER" id="PTHR42732">
    <property type="entry name" value="BETA-GALACTOSIDASE"/>
    <property type="match status" value="1"/>
</dbReference>
<dbReference type="InterPro" id="IPR008979">
    <property type="entry name" value="Galactose-bd-like_sf"/>
</dbReference>
<dbReference type="PANTHER" id="PTHR42732:SF2">
    <property type="entry name" value="BETA-MANNOSIDASE"/>
    <property type="match status" value="1"/>
</dbReference>
<dbReference type="SUPFAM" id="SSF49785">
    <property type="entry name" value="Galactose-binding domain-like"/>
    <property type="match status" value="1"/>
</dbReference>
<dbReference type="InterPro" id="IPR017853">
    <property type="entry name" value="GH"/>
</dbReference>
<keyword evidence="8" id="KW-1185">Reference proteome</keyword>
<evidence type="ECO:0000256" key="3">
    <source>
        <dbReference type="ARBA" id="ARBA00023295"/>
    </source>
</evidence>
<dbReference type="InterPro" id="IPR036156">
    <property type="entry name" value="Beta-gal/glucu_dom_sf"/>
</dbReference>
<keyword evidence="2 7" id="KW-0378">Hydrolase</keyword>